<keyword evidence="5" id="KW-1185">Reference proteome</keyword>
<dbReference type="Pfam" id="PF09850">
    <property type="entry name" value="DotU"/>
    <property type="match status" value="1"/>
</dbReference>
<feature type="transmembrane region" description="Helical" evidence="2">
    <location>
        <begin position="242"/>
        <end position="264"/>
    </location>
</feature>
<dbReference type="PANTHER" id="PTHR38033:SF1">
    <property type="entry name" value="DOTU FAMILY TYPE IV_VI SECRETION SYSTEM PROTEIN"/>
    <property type="match status" value="1"/>
</dbReference>
<dbReference type="RefSeq" id="WP_305387272.1">
    <property type="nucleotide sequence ID" value="NZ_CP117426.1"/>
</dbReference>
<keyword evidence="2" id="KW-0472">Membrane</keyword>
<dbReference type="PANTHER" id="PTHR38033">
    <property type="entry name" value="MEMBRANE PROTEIN-RELATED"/>
    <property type="match status" value="1"/>
</dbReference>
<dbReference type="NCBIfam" id="NF038228">
    <property type="entry name" value="IcmH_DotU_IVB"/>
    <property type="match status" value="1"/>
</dbReference>
<evidence type="ECO:0000313" key="4">
    <source>
        <dbReference type="EMBL" id="WLH12955.1"/>
    </source>
</evidence>
<protein>
    <submittedName>
        <fullName evidence="4">Type IVB secretion system protein IcmH/DotU</fullName>
    </submittedName>
</protein>
<keyword evidence="2" id="KW-0812">Transmembrane</keyword>
<name>A0ABY9GBV0_9PSED</name>
<feature type="region of interest" description="Disordered" evidence="1">
    <location>
        <begin position="1"/>
        <end position="33"/>
    </location>
</feature>
<reference evidence="4 5" key="1">
    <citation type="submission" date="2023-02" db="EMBL/GenBank/DDBJ databases">
        <title>Evolution of Hrp T3SS in non-pathogenic Pseudomonas fluorescens.</title>
        <authorList>
            <person name="Liao K."/>
            <person name="Wei H."/>
            <person name="Gu Y."/>
        </authorList>
    </citation>
    <scope>NUCLEOTIDE SEQUENCE [LARGE SCALE GENOMIC DNA]</scope>
    <source>
        <strain evidence="4 5">FP205</strain>
    </source>
</reference>
<dbReference type="InterPro" id="IPR038522">
    <property type="entry name" value="T4/T6SS_DotU_sf"/>
</dbReference>
<dbReference type="EMBL" id="CP117449">
    <property type="protein sequence ID" value="WLH12955.1"/>
    <property type="molecule type" value="Genomic_DNA"/>
</dbReference>
<accession>A0ABY9GBV0</accession>
<keyword evidence="2" id="KW-1133">Transmembrane helix</keyword>
<sequence length="285" mass="32113">MDKENPQDETTVLLDHHGQRPGSGPLTDATPPPRIEHLQDRMIYAAHLPPSRTFNVSLNPLVAAASGLLSQVVRLKHGRDREDLQTLKRELTWGLEEFEARALQDGVESSQLIAARYVLCTVIDEAVVTTSWGHGSSWSQISLLSTFHNETFGGEKVFLLLDRLSKNPIKHLPMLELLYLCLSLGFEGKYRVQARGVLELEGIRDALYRMIRQARGDTPRELSPHWEGFDGGPRTPVRIVPAWTVAVFTLVCLGVMYWSFAWVLDEHRESVLQPYQSLEPVTAQP</sequence>
<evidence type="ECO:0000259" key="3">
    <source>
        <dbReference type="Pfam" id="PF09850"/>
    </source>
</evidence>
<organism evidence="4 5">
    <name type="scientific">Pseudomonas hefeiensis</name>
    <dbReference type="NCBI Taxonomy" id="2738125"/>
    <lineage>
        <taxon>Bacteria</taxon>
        <taxon>Pseudomonadati</taxon>
        <taxon>Pseudomonadota</taxon>
        <taxon>Gammaproteobacteria</taxon>
        <taxon>Pseudomonadales</taxon>
        <taxon>Pseudomonadaceae</taxon>
        <taxon>Pseudomonas</taxon>
    </lineage>
</organism>
<evidence type="ECO:0000256" key="1">
    <source>
        <dbReference type="SAM" id="MobiDB-lite"/>
    </source>
</evidence>
<gene>
    <name evidence="4" type="primary">icmH</name>
    <name evidence="4" type="ORF">PSH57_00880</name>
</gene>
<evidence type="ECO:0000256" key="2">
    <source>
        <dbReference type="SAM" id="Phobius"/>
    </source>
</evidence>
<dbReference type="InterPro" id="IPR017732">
    <property type="entry name" value="T4/T6SS_DotU"/>
</dbReference>
<feature type="domain" description="Type IV / VI secretion system DotU" evidence="3">
    <location>
        <begin position="60"/>
        <end position="262"/>
    </location>
</feature>
<proteinExistence type="predicted"/>
<dbReference type="NCBIfam" id="TIGR03349">
    <property type="entry name" value="IV_VI_DotU"/>
    <property type="match status" value="1"/>
</dbReference>
<evidence type="ECO:0000313" key="5">
    <source>
        <dbReference type="Proteomes" id="UP001230339"/>
    </source>
</evidence>
<dbReference type="Proteomes" id="UP001230339">
    <property type="component" value="Chromosome"/>
</dbReference>
<dbReference type="Gene3D" id="1.25.40.590">
    <property type="entry name" value="Type IV / VI secretion system, DotU"/>
    <property type="match status" value="1"/>
</dbReference>